<dbReference type="EMBL" id="CYHE01000002">
    <property type="protein sequence ID" value="CUA93492.1"/>
    <property type="molecule type" value="Genomic_DNA"/>
</dbReference>
<feature type="domain" description="Lytic transglycosylase MltA" evidence="6">
    <location>
        <begin position="141"/>
        <end position="297"/>
    </location>
</feature>
<dbReference type="Gene3D" id="2.40.40.10">
    <property type="entry name" value="RlpA-like domain"/>
    <property type="match status" value="1"/>
</dbReference>
<dbReference type="GO" id="GO:0009254">
    <property type="term" value="P:peptidoglycan turnover"/>
    <property type="evidence" value="ECO:0007669"/>
    <property type="project" value="InterPro"/>
</dbReference>
<dbReference type="InterPro" id="IPR026044">
    <property type="entry name" value="MltA"/>
</dbReference>
<evidence type="ECO:0000313" key="7">
    <source>
        <dbReference type="EMBL" id="CUA93492.1"/>
    </source>
</evidence>
<dbReference type="SMART" id="SM00925">
    <property type="entry name" value="MltA"/>
    <property type="match status" value="1"/>
</dbReference>
<evidence type="ECO:0000256" key="2">
    <source>
        <dbReference type="ARBA" id="ARBA00012587"/>
    </source>
</evidence>
<sequence>MTVQSEQALRWAAAPAAAFLRLRRQTLRALTAALCLWGTGGAGAMTFDTELPLKPADFSSLPGWAQDGHLAALRSFLRFCTSDEQGAQARNSLQRALTAACRKAQAEAPATDAAARAFFEREFRPYRVAADGFVTAYFEPEVRGSRQPSPAFTAPLYRAPEGLTTLRPESTPKALSGLTHALKTSKGFREMPDRGAIMDGALKGKGLELVWLADPVDAYFVHVQGSTRIRLEDGSVMRAGYAGKTGHPYTAIGKVLVDAGEGTPEDFTMQGLRAWLKANPERRDGLFRRNRSFIFFREVTEVGPELGPIGAAGLPLVPGRSLAIDPRFHSYGLPVFVGADLSGAGLAQPQWQRLMIADDTGSAIRGAARGDIFMGSGDAAGAAAGAVRHKASFTILLPRVLTPNPLGQGS</sequence>
<reference evidence="8" key="1">
    <citation type="submission" date="2015-08" db="EMBL/GenBank/DDBJ databases">
        <authorList>
            <person name="Varghese N."/>
        </authorList>
    </citation>
    <scope>NUCLEOTIDE SEQUENCE [LARGE SCALE GENOMIC DNA]</scope>
    <source>
        <strain evidence="8">DSM 23407</strain>
    </source>
</reference>
<organism evidence="7 8">
    <name type="scientific">Pannonibacter indicus</name>
    <dbReference type="NCBI Taxonomy" id="466044"/>
    <lineage>
        <taxon>Bacteria</taxon>
        <taxon>Pseudomonadati</taxon>
        <taxon>Pseudomonadota</taxon>
        <taxon>Alphaproteobacteria</taxon>
        <taxon>Hyphomicrobiales</taxon>
        <taxon>Stappiaceae</taxon>
        <taxon>Pannonibacter</taxon>
    </lineage>
</organism>
<comment type="catalytic activity">
    <reaction evidence="1">
        <text>Exolytic cleavage of the (1-&gt;4)-beta-glycosidic linkage between N-acetylmuramic acid (MurNAc) and N-acetylglucosamine (GlcNAc) residues in peptidoglycan, from either the reducing or the non-reducing ends of the peptidoglycan chains, with concomitant formation of a 1,6-anhydrobond in the MurNAc residue.</text>
        <dbReference type="EC" id="4.2.2.n1"/>
    </reaction>
</comment>
<dbReference type="SUPFAM" id="SSF50685">
    <property type="entry name" value="Barwin-like endoglucanases"/>
    <property type="match status" value="1"/>
</dbReference>
<dbReference type="InterPro" id="IPR036908">
    <property type="entry name" value="RlpA-like_sf"/>
</dbReference>
<dbReference type="GO" id="GO:0008933">
    <property type="term" value="F:peptidoglycan lytic transglycosylase activity"/>
    <property type="evidence" value="ECO:0007669"/>
    <property type="project" value="TreeGrafter"/>
</dbReference>
<dbReference type="Pfam" id="PF06725">
    <property type="entry name" value="3D"/>
    <property type="match status" value="1"/>
</dbReference>
<dbReference type="InterPro" id="IPR010611">
    <property type="entry name" value="3D_dom"/>
</dbReference>
<dbReference type="PIRSF" id="PIRSF019422">
    <property type="entry name" value="MltA"/>
    <property type="match status" value="1"/>
</dbReference>
<dbReference type="Gene3D" id="2.40.240.50">
    <property type="entry name" value="Barwin-like endoglucanases"/>
    <property type="match status" value="1"/>
</dbReference>
<dbReference type="PANTHER" id="PTHR30124">
    <property type="entry name" value="MEMBRANE-BOUND LYTIC MUREIN TRANSGLYCOSYLASE A"/>
    <property type="match status" value="1"/>
</dbReference>
<keyword evidence="8" id="KW-1185">Reference proteome</keyword>
<evidence type="ECO:0000256" key="1">
    <source>
        <dbReference type="ARBA" id="ARBA00001420"/>
    </source>
</evidence>
<dbReference type="PANTHER" id="PTHR30124:SF0">
    <property type="entry name" value="MEMBRANE-BOUND LYTIC MUREIN TRANSGLYCOSYLASE A"/>
    <property type="match status" value="1"/>
</dbReference>
<proteinExistence type="predicted"/>
<dbReference type="GO" id="GO:0071555">
    <property type="term" value="P:cell wall organization"/>
    <property type="evidence" value="ECO:0007669"/>
    <property type="project" value="UniProtKB-KW"/>
</dbReference>
<evidence type="ECO:0000256" key="3">
    <source>
        <dbReference type="ARBA" id="ARBA00023239"/>
    </source>
</evidence>
<dbReference type="CDD" id="cd14485">
    <property type="entry name" value="mltA_like_LT_A"/>
    <property type="match status" value="1"/>
</dbReference>
<dbReference type="CDD" id="cd14668">
    <property type="entry name" value="mlta_B"/>
    <property type="match status" value="1"/>
</dbReference>
<dbReference type="InterPro" id="IPR005300">
    <property type="entry name" value="MltA_B"/>
</dbReference>
<name>A0A0K6HR22_9HYPH</name>
<dbReference type="Proteomes" id="UP000183900">
    <property type="component" value="Unassembled WGS sequence"/>
</dbReference>
<accession>A0A0K6HR22</accession>
<dbReference type="EC" id="4.2.2.n1" evidence="2"/>
<evidence type="ECO:0000256" key="4">
    <source>
        <dbReference type="ARBA" id="ARBA00023316"/>
    </source>
</evidence>
<dbReference type="Pfam" id="PF03562">
    <property type="entry name" value="MltA"/>
    <property type="match status" value="1"/>
</dbReference>
<protein>
    <recommendedName>
        <fullName evidence="2">peptidoglycan lytic exotransglycosylase</fullName>
        <ecNumber evidence="2">4.2.2.n1</ecNumber>
    </recommendedName>
    <alternativeName>
        <fullName evidence="5">Murein hydrolase A</fullName>
    </alternativeName>
</protein>
<evidence type="ECO:0000313" key="8">
    <source>
        <dbReference type="Proteomes" id="UP000183900"/>
    </source>
</evidence>
<dbReference type="GO" id="GO:0009253">
    <property type="term" value="P:peptidoglycan catabolic process"/>
    <property type="evidence" value="ECO:0007669"/>
    <property type="project" value="TreeGrafter"/>
</dbReference>
<evidence type="ECO:0000259" key="6">
    <source>
        <dbReference type="SMART" id="SM00925"/>
    </source>
</evidence>
<dbReference type="AlphaFoldDB" id="A0A0K6HR22"/>
<gene>
    <name evidence="7" type="ORF">Ga0061067_102403</name>
</gene>
<keyword evidence="4" id="KW-0961">Cell wall biogenesis/degradation</keyword>
<keyword evidence="3" id="KW-0456">Lyase</keyword>
<evidence type="ECO:0000256" key="5">
    <source>
        <dbReference type="ARBA" id="ARBA00030918"/>
    </source>
</evidence>
<dbReference type="GO" id="GO:0004553">
    <property type="term" value="F:hydrolase activity, hydrolyzing O-glycosyl compounds"/>
    <property type="evidence" value="ECO:0007669"/>
    <property type="project" value="InterPro"/>
</dbReference>
<dbReference type="GO" id="GO:0019867">
    <property type="term" value="C:outer membrane"/>
    <property type="evidence" value="ECO:0007669"/>
    <property type="project" value="InterPro"/>
</dbReference>